<proteinExistence type="predicted"/>
<dbReference type="AlphaFoldDB" id="A0AAD6GHA3"/>
<gene>
    <name evidence="1" type="ORF">N7494_005195</name>
</gene>
<dbReference type="Proteomes" id="UP001220324">
    <property type="component" value="Unassembled WGS sequence"/>
</dbReference>
<sequence>MATQGLEDDSGPSPELPSNTAILGYLHDILLWAGNKQSSTPEHIRQIEGLIRDFSRVQIDEKRQVTLDDKTGWNLNRQ</sequence>
<comment type="caution">
    <text evidence="1">The sequence shown here is derived from an EMBL/GenBank/DDBJ whole genome shotgun (WGS) entry which is preliminary data.</text>
</comment>
<organism evidence="1 2">
    <name type="scientific">Penicillium frequentans</name>
    <dbReference type="NCBI Taxonomy" id="3151616"/>
    <lineage>
        <taxon>Eukaryota</taxon>
        <taxon>Fungi</taxon>
        <taxon>Dikarya</taxon>
        <taxon>Ascomycota</taxon>
        <taxon>Pezizomycotina</taxon>
        <taxon>Eurotiomycetes</taxon>
        <taxon>Eurotiomycetidae</taxon>
        <taxon>Eurotiales</taxon>
        <taxon>Aspergillaceae</taxon>
        <taxon>Penicillium</taxon>
    </lineage>
</organism>
<keyword evidence="2" id="KW-1185">Reference proteome</keyword>
<reference evidence="1 2" key="1">
    <citation type="journal article" date="2023" name="IMA Fungus">
        <title>Comparative genomic study of the Penicillium genus elucidates a diverse pangenome and 15 lateral gene transfer events.</title>
        <authorList>
            <person name="Petersen C."/>
            <person name="Sorensen T."/>
            <person name="Nielsen M.R."/>
            <person name="Sondergaard T.E."/>
            <person name="Sorensen J.L."/>
            <person name="Fitzpatrick D.A."/>
            <person name="Frisvad J.C."/>
            <person name="Nielsen K.L."/>
        </authorList>
    </citation>
    <scope>NUCLEOTIDE SEQUENCE [LARGE SCALE GENOMIC DNA]</scope>
    <source>
        <strain evidence="1 2">IBT 35679</strain>
    </source>
</reference>
<dbReference type="EMBL" id="JAQIZZ010000004">
    <property type="protein sequence ID" value="KAJ5543916.1"/>
    <property type="molecule type" value="Genomic_DNA"/>
</dbReference>
<name>A0AAD6GHA3_9EURO</name>
<accession>A0AAD6GHA3</accession>
<evidence type="ECO:0000313" key="1">
    <source>
        <dbReference type="EMBL" id="KAJ5543916.1"/>
    </source>
</evidence>
<protein>
    <submittedName>
        <fullName evidence="1">Uncharacterized protein</fullName>
    </submittedName>
</protein>
<evidence type="ECO:0000313" key="2">
    <source>
        <dbReference type="Proteomes" id="UP001220324"/>
    </source>
</evidence>